<evidence type="ECO:0000256" key="1">
    <source>
        <dbReference type="ARBA" id="ARBA00007422"/>
    </source>
</evidence>
<comment type="subcellular location">
    <subcellularLocation>
        <location evidence="3">Cytoplasm</location>
    </subcellularLocation>
</comment>
<dbReference type="PANTHER" id="PTHR21139:SF42">
    <property type="entry name" value="TRIOSEPHOSPHATE ISOMERASE"/>
    <property type="match status" value="1"/>
</dbReference>
<keyword evidence="3" id="KW-0324">Glycolysis</keyword>
<dbReference type="PROSITE" id="PS51440">
    <property type="entry name" value="TIM_2"/>
    <property type="match status" value="1"/>
</dbReference>
<comment type="caution">
    <text evidence="4">The sequence shown here is derived from an EMBL/GenBank/DDBJ whole genome shotgun (WGS) entry which is preliminary data.</text>
</comment>
<dbReference type="GO" id="GO:0004807">
    <property type="term" value="F:triose-phosphate isomerase activity"/>
    <property type="evidence" value="ECO:0007669"/>
    <property type="project" value="UniProtKB-EC"/>
</dbReference>
<sequence>MSYIVANWKMNMSLINVNDWLVSFLKLSEKLETEDEIIVAPTFTYMPFATPYAEKAGFRLAAQDVSAEDKGAHTGETGAFQIRDFCKYGIVGHSERKEFPEFVAKKAKQCLQNDIVPIICFVDTSSLEVYKNFSDTAIFAWEDPSNISKNGVYNPKDSAEIQEGANKIRAILKKDTPVLYGGSVNRDNVEEIARISELNGVLVGNASTDPDHFFDIITKYQTQN</sequence>
<comment type="catalytic activity">
    <reaction evidence="3">
        <text>D-glyceraldehyde 3-phosphate = dihydroxyacetone phosphate</text>
        <dbReference type="Rhea" id="RHEA:18585"/>
        <dbReference type="ChEBI" id="CHEBI:57642"/>
        <dbReference type="ChEBI" id="CHEBI:59776"/>
        <dbReference type="EC" id="5.3.1.1"/>
    </reaction>
</comment>
<organism evidence="4 5">
    <name type="scientific">candidate division WWE3 bacterium</name>
    <dbReference type="NCBI Taxonomy" id="2053526"/>
    <lineage>
        <taxon>Bacteria</taxon>
        <taxon>Katanobacteria</taxon>
    </lineage>
</organism>
<dbReference type="EMBL" id="QZJF01000017">
    <property type="protein sequence ID" value="RJR26903.1"/>
    <property type="molecule type" value="Genomic_DNA"/>
</dbReference>
<dbReference type="Gene3D" id="3.20.20.70">
    <property type="entry name" value="Aldolase class I"/>
    <property type="match status" value="1"/>
</dbReference>
<name>A0A3A4ZCC3_UNCKA</name>
<dbReference type="Pfam" id="PF00121">
    <property type="entry name" value="TIM"/>
    <property type="match status" value="1"/>
</dbReference>
<dbReference type="GO" id="GO:0019563">
    <property type="term" value="P:glycerol catabolic process"/>
    <property type="evidence" value="ECO:0007669"/>
    <property type="project" value="TreeGrafter"/>
</dbReference>
<comment type="similarity">
    <text evidence="1 3">Belongs to the triosephosphate isomerase family.</text>
</comment>
<comment type="pathway">
    <text evidence="3">Carbohydrate degradation; glycolysis; D-glyceraldehyde 3-phosphate from glycerone phosphate: step 1/1.</text>
</comment>
<dbReference type="GO" id="GO:0006096">
    <property type="term" value="P:glycolytic process"/>
    <property type="evidence" value="ECO:0007669"/>
    <property type="project" value="UniProtKB-UniPathway"/>
</dbReference>
<dbReference type="InterPro" id="IPR013785">
    <property type="entry name" value="Aldolase_TIM"/>
</dbReference>
<evidence type="ECO:0000256" key="3">
    <source>
        <dbReference type="RuleBase" id="RU363013"/>
    </source>
</evidence>
<gene>
    <name evidence="4" type="ORF">C4561_03955</name>
</gene>
<dbReference type="CDD" id="cd00311">
    <property type="entry name" value="TIM"/>
    <property type="match status" value="1"/>
</dbReference>
<dbReference type="InterPro" id="IPR035990">
    <property type="entry name" value="TIM_sf"/>
</dbReference>
<dbReference type="SUPFAM" id="SSF51351">
    <property type="entry name" value="Triosephosphate isomerase (TIM)"/>
    <property type="match status" value="1"/>
</dbReference>
<dbReference type="AlphaFoldDB" id="A0A3A4ZCC3"/>
<dbReference type="GO" id="GO:0046166">
    <property type="term" value="P:glyceraldehyde-3-phosphate biosynthetic process"/>
    <property type="evidence" value="ECO:0007669"/>
    <property type="project" value="TreeGrafter"/>
</dbReference>
<dbReference type="InterPro" id="IPR000652">
    <property type="entry name" value="Triosephosphate_isomerase"/>
</dbReference>
<dbReference type="PANTHER" id="PTHR21139">
    <property type="entry name" value="TRIOSEPHOSPHATE ISOMERASE"/>
    <property type="match status" value="1"/>
</dbReference>
<evidence type="ECO:0000313" key="4">
    <source>
        <dbReference type="EMBL" id="RJR26903.1"/>
    </source>
</evidence>
<proteinExistence type="inferred from homology"/>
<reference evidence="4 5" key="1">
    <citation type="journal article" date="2017" name="ISME J.">
        <title>Energy and carbon metabolisms in a deep terrestrial subsurface fluid microbial community.</title>
        <authorList>
            <person name="Momper L."/>
            <person name="Jungbluth S.P."/>
            <person name="Lee M.D."/>
            <person name="Amend J.P."/>
        </authorList>
    </citation>
    <scope>NUCLEOTIDE SEQUENCE [LARGE SCALE GENOMIC DNA]</scope>
    <source>
        <strain evidence="4">SURF_46</strain>
    </source>
</reference>
<dbReference type="GO" id="GO:0005829">
    <property type="term" value="C:cytosol"/>
    <property type="evidence" value="ECO:0007669"/>
    <property type="project" value="TreeGrafter"/>
</dbReference>
<evidence type="ECO:0000313" key="5">
    <source>
        <dbReference type="Proteomes" id="UP000265540"/>
    </source>
</evidence>
<dbReference type="UniPathway" id="UPA00109">
    <property type="reaction ID" value="UER00189"/>
</dbReference>
<dbReference type="Proteomes" id="UP000265540">
    <property type="component" value="Unassembled WGS sequence"/>
</dbReference>
<evidence type="ECO:0000256" key="2">
    <source>
        <dbReference type="ARBA" id="ARBA00023235"/>
    </source>
</evidence>
<keyword evidence="3" id="KW-0963">Cytoplasm</keyword>
<dbReference type="UniPathway" id="UPA00138"/>
<accession>A0A3A4ZCC3</accession>
<protein>
    <recommendedName>
        <fullName evidence="3">Triosephosphate isomerase</fullName>
        <ecNumber evidence="3">5.3.1.1</ecNumber>
    </recommendedName>
</protein>
<dbReference type="EC" id="5.3.1.1" evidence="3"/>
<keyword evidence="3" id="KW-0312">Gluconeogenesis</keyword>
<dbReference type="GO" id="GO:0006094">
    <property type="term" value="P:gluconeogenesis"/>
    <property type="evidence" value="ECO:0007669"/>
    <property type="project" value="UniProtKB-UniPathway"/>
</dbReference>
<keyword evidence="2 3" id="KW-0413">Isomerase</keyword>
<comment type="pathway">
    <text evidence="3">Carbohydrate biosynthesis; gluconeogenesis.</text>
</comment>
<comment type="subunit">
    <text evidence="3">Homodimer.</text>
</comment>